<feature type="binding site" evidence="13">
    <location>
        <position position="183"/>
    </location>
    <ligand>
        <name>Zn(2+)</name>
        <dbReference type="ChEBI" id="CHEBI:29105"/>
        <note>catalytic</note>
    </ligand>
</feature>
<evidence type="ECO:0000259" key="16">
    <source>
        <dbReference type="PROSITE" id="PS51670"/>
    </source>
</evidence>
<dbReference type="CDD" id="cd04280">
    <property type="entry name" value="ZnMc_astacin_like"/>
    <property type="match status" value="1"/>
</dbReference>
<evidence type="ECO:0000256" key="13">
    <source>
        <dbReference type="PROSITE-ProRule" id="PRU01211"/>
    </source>
</evidence>
<keyword evidence="10" id="KW-0865">Zymogen</keyword>
<feature type="active site" evidence="13">
    <location>
        <position position="180"/>
    </location>
</feature>
<evidence type="ECO:0000256" key="14">
    <source>
        <dbReference type="RuleBase" id="RU361183"/>
    </source>
</evidence>
<evidence type="ECO:0000256" key="11">
    <source>
        <dbReference type="ARBA" id="ARBA00023157"/>
    </source>
</evidence>
<dbReference type="PROSITE" id="PS51864">
    <property type="entry name" value="ASTACIN"/>
    <property type="match status" value="1"/>
</dbReference>
<keyword evidence="15" id="KW-0472">Membrane</keyword>
<keyword evidence="7 13" id="KW-0378">Hydrolase</keyword>
<feature type="disulfide bond" evidence="12">
    <location>
        <begin position="397"/>
        <end position="431"/>
    </location>
</feature>
<dbReference type="GO" id="GO:0005576">
    <property type="term" value="C:extracellular region"/>
    <property type="evidence" value="ECO:0007669"/>
    <property type="project" value="UniProtKB-SubCell"/>
</dbReference>
<dbReference type="InterPro" id="IPR006026">
    <property type="entry name" value="Peptidase_Metallo"/>
</dbReference>
<feature type="domain" description="ShKT" evidence="16">
    <location>
        <begin position="397"/>
        <end position="431"/>
    </location>
</feature>
<dbReference type="InterPro" id="IPR001506">
    <property type="entry name" value="Peptidase_M12A"/>
</dbReference>
<feature type="transmembrane region" description="Helical" evidence="15">
    <location>
        <begin position="12"/>
        <end position="29"/>
    </location>
</feature>
<dbReference type="WBParaSite" id="SVE_0454200.1">
    <property type="protein sequence ID" value="SVE_0454200.1"/>
    <property type="gene ID" value="SVE_0454200"/>
</dbReference>
<evidence type="ECO:0000256" key="5">
    <source>
        <dbReference type="ARBA" id="ARBA00022723"/>
    </source>
</evidence>
<dbReference type="PANTHER" id="PTHR10127:SF827">
    <property type="entry name" value="ZINC METALLOPROTEINASE NAS-7"/>
    <property type="match status" value="1"/>
</dbReference>
<keyword evidence="15" id="KW-0812">Transmembrane</keyword>
<dbReference type="GO" id="GO:0004222">
    <property type="term" value="F:metalloendopeptidase activity"/>
    <property type="evidence" value="ECO:0007669"/>
    <property type="project" value="UniProtKB-UniRule"/>
</dbReference>
<dbReference type="SUPFAM" id="SSF55486">
    <property type="entry name" value="Metalloproteases ('zincins'), catalytic domain"/>
    <property type="match status" value="1"/>
</dbReference>
<evidence type="ECO:0000256" key="7">
    <source>
        <dbReference type="ARBA" id="ARBA00022801"/>
    </source>
</evidence>
<evidence type="ECO:0000256" key="15">
    <source>
        <dbReference type="SAM" id="Phobius"/>
    </source>
</evidence>
<protein>
    <recommendedName>
        <fullName evidence="14">Metalloendopeptidase</fullName>
        <ecNumber evidence="14">3.4.24.-</ecNumber>
    </recommendedName>
</protein>
<dbReference type="SMART" id="SM00235">
    <property type="entry name" value="ZnMc"/>
    <property type="match status" value="1"/>
</dbReference>
<dbReference type="FunFam" id="3.40.390.10:FF:000045">
    <property type="entry name" value="Metalloendopeptidase"/>
    <property type="match status" value="1"/>
</dbReference>
<evidence type="ECO:0000256" key="8">
    <source>
        <dbReference type="ARBA" id="ARBA00022833"/>
    </source>
</evidence>
<accession>A0A0K0F6U6</accession>
<keyword evidence="8 13" id="KW-0862">Zinc</keyword>
<evidence type="ECO:0000256" key="2">
    <source>
        <dbReference type="ARBA" id="ARBA00004613"/>
    </source>
</evidence>
<dbReference type="GO" id="GO:0006508">
    <property type="term" value="P:proteolysis"/>
    <property type="evidence" value="ECO:0007669"/>
    <property type="project" value="UniProtKB-KW"/>
</dbReference>
<dbReference type="EC" id="3.4.24.-" evidence="14"/>
<evidence type="ECO:0000256" key="9">
    <source>
        <dbReference type="ARBA" id="ARBA00023049"/>
    </source>
</evidence>
<evidence type="ECO:0000256" key="4">
    <source>
        <dbReference type="ARBA" id="ARBA00022670"/>
    </source>
</evidence>
<evidence type="ECO:0000256" key="12">
    <source>
        <dbReference type="PROSITE-ProRule" id="PRU01005"/>
    </source>
</evidence>
<comment type="caution">
    <text evidence="12">Lacks conserved residue(s) required for the propagation of feature annotation.</text>
</comment>
<evidence type="ECO:0000256" key="10">
    <source>
        <dbReference type="ARBA" id="ARBA00023145"/>
    </source>
</evidence>
<dbReference type="Pfam" id="PF01400">
    <property type="entry name" value="Astacin"/>
    <property type="match status" value="1"/>
</dbReference>
<comment type="function">
    <text evidence="1">Metalloprotease.</text>
</comment>
<dbReference type="InterPro" id="IPR034035">
    <property type="entry name" value="Astacin-like_dom"/>
</dbReference>
<name>A0A0K0F6U6_STRVS</name>
<keyword evidence="4 13" id="KW-0645">Protease</keyword>
<comment type="cofactor">
    <cofactor evidence="13 14">
        <name>Zn(2+)</name>
        <dbReference type="ChEBI" id="CHEBI:29105"/>
    </cofactor>
    <text evidence="13 14">Binds 1 zinc ion per subunit.</text>
</comment>
<evidence type="ECO:0000313" key="19">
    <source>
        <dbReference type="WBParaSite" id="SVE_0454200.1"/>
    </source>
</evidence>
<feature type="domain" description="Peptidase M12A" evidence="17">
    <location>
        <begin position="88"/>
        <end position="283"/>
    </location>
</feature>
<dbReference type="GO" id="GO:0008270">
    <property type="term" value="F:zinc ion binding"/>
    <property type="evidence" value="ECO:0007669"/>
    <property type="project" value="UniProtKB-UniRule"/>
</dbReference>
<dbReference type="InterPro" id="IPR024079">
    <property type="entry name" value="MetalloPept_cat_dom_sf"/>
</dbReference>
<keyword evidence="6" id="KW-0732">Signal</keyword>
<dbReference type="AlphaFoldDB" id="A0A0K0F6U6"/>
<reference evidence="18" key="1">
    <citation type="submission" date="2014-07" db="EMBL/GenBank/DDBJ databases">
        <authorList>
            <person name="Martin A.A"/>
            <person name="De Silva N."/>
        </authorList>
    </citation>
    <scope>NUCLEOTIDE SEQUENCE</scope>
</reference>
<evidence type="ECO:0000256" key="3">
    <source>
        <dbReference type="ARBA" id="ARBA00022525"/>
    </source>
</evidence>
<dbReference type="Proteomes" id="UP000035680">
    <property type="component" value="Unassembled WGS sequence"/>
</dbReference>
<feature type="binding site" evidence="13">
    <location>
        <position position="179"/>
    </location>
    <ligand>
        <name>Zn(2+)</name>
        <dbReference type="ChEBI" id="CHEBI:29105"/>
        <note>catalytic</note>
    </ligand>
</feature>
<dbReference type="PROSITE" id="PS51670">
    <property type="entry name" value="SHKT"/>
    <property type="match status" value="1"/>
</dbReference>
<keyword evidence="18" id="KW-1185">Reference proteome</keyword>
<dbReference type="Pfam" id="PF01549">
    <property type="entry name" value="ShK"/>
    <property type="match status" value="1"/>
</dbReference>
<keyword evidence="11 12" id="KW-1015">Disulfide bond</keyword>
<keyword evidence="5 13" id="KW-0479">Metal-binding</keyword>
<organism evidence="18 19">
    <name type="scientific">Strongyloides venezuelensis</name>
    <name type="common">Threadworm</name>
    <dbReference type="NCBI Taxonomy" id="75913"/>
    <lineage>
        <taxon>Eukaryota</taxon>
        <taxon>Metazoa</taxon>
        <taxon>Ecdysozoa</taxon>
        <taxon>Nematoda</taxon>
        <taxon>Chromadorea</taxon>
        <taxon>Rhabditida</taxon>
        <taxon>Tylenchina</taxon>
        <taxon>Panagrolaimomorpha</taxon>
        <taxon>Strongyloidoidea</taxon>
        <taxon>Strongyloididae</taxon>
        <taxon>Strongyloides</taxon>
    </lineage>
</organism>
<evidence type="ECO:0000259" key="17">
    <source>
        <dbReference type="PROSITE" id="PS51864"/>
    </source>
</evidence>
<proteinExistence type="predicted"/>
<feature type="binding site" evidence="13">
    <location>
        <position position="189"/>
    </location>
    <ligand>
        <name>Zn(2+)</name>
        <dbReference type="ChEBI" id="CHEBI:29105"/>
        <note>catalytic</note>
    </ligand>
</feature>
<evidence type="ECO:0000256" key="1">
    <source>
        <dbReference type="ARBA" id="ARBA00002657"/>
    </source>
</evidence>
<dbReference type="InterPro" id="IPR003582">
    <property type="entry name" value="ShKT_dom"/>
</dbReference>
<sequence length="431" mass="49585">MRYIYKDLFTLWNNLFIGITVLFILINIHKTQAKILQATYALNEDDFQNAEKLTKDDLESSSISIEAINNYKPDIRGPIASSRRRRRNGVSRPTKLWPNAVIPYAISPHYTSHERALLARAVKQYHEKTCIRFVPRSSGQTDYLFIGKVDGCFSEVGRTSGVQVLSLDNGCMEYPTIIHEMMHVVGFYHEHERWDRDSYIDIIWQNIDRGALDQFGKVDLTKTSYYGQDYDYKSILHYDSLAFSKNGLPTMLPKMTSMATTIGNAKDFSEVDLKKINRMYKCTDYIDIEFKKNPSNSEIITHARALAVPIYNSPYNKNPIQPTFTYTRNPYQPLNQDSQNNRPINVINHASNPNVPYANNPFKSHYESSIQSSAFDPFTGGEEQYSSITSKDSENYCVDRITVCWWTKSRCHLGNVKTMMRTLCAKTCGFC</sequence>
<keyword evidence="9 13" id="KW-0482">Metalloprotease</keyword>
<keyword evidence="15" id="KW-1133">Transmembrane helix</keyword>
<evidence type="ECO:0000313" key="18">
    <source>
        <dbReference type="Proteomes" id="UP000035680"/>
    </source>
</evidence>
<reference evidence="19" key="2">
    <citation type="submission" date="2015-08" db="UniProtKB">
        <authorList>
            <consortium name="WormBaseParasite"/>
        </authorList>
    </citation>
    <scope>IDENTIFICATION</scope>
</reference>
<dbReference type="Gene3D" id="3.40.390.10">
    <property type="entry name" value="Collagenase (Catalytic Domain)"/>
    <property type="match status" value="1"/>
</dbReference>
<keyword evidence="3" id="KW-0964">Secreted</keyword>
<dbReference type="PRINTS" id="PR00480">
    <property type="entry name" value="ASTACIN"/>
</dbReference>
<comment type="subcellular location">
    <subcellularLocation>
        <location evidence="2">Secreted</location>
    </subcellularLocation>
</comment>
<evidence type="ECO:0000256" key="6">
    <source>
        <dbReference type="ARBA" id="ARBA00022729"/>
    </source>
</evidence>
<dbReference type="PANTHER" id="PTHR10127">
    <property type="entry name" value="DISCOIDIN, CUB, EGF, LAMININ , AND ZINC METALLOPROTEASE DOMAIN CONTAINING"/>
    <property type="match status" value="1"/>
</dbReference>